<dbReference type="AlphaFoldDB" id="A0AAV9EMT5"/>
<organism evidence="4 5">
    <name type="scientific">Acorus calamus</name>
    <name type="common">Sweet flag</name>
    <dbReference type="NCBI Taxonomy" id="4465"/>
    <lineage>
        <taxon>Eukaryota</taxon>
        <taxon>Viridiplantae</taxon>
        <taxon>Streptophyta</taxon>
        <taxon>Embryophyta</taxon>
        <taxon>Tracheophyta</taxon>
        <taxon>Spermatophyta</taxon>
        <taxon>Magnoliopsida</taxon>
        <taxon>Liliopsida</taxon>
        <taxon>Acoraceae</taxon>
        <taxon>Acorus</taxon>
    </lineage>
</organism>
<dbReference type="EMBL" id="JAUJYO010000006">
    <property type="protein sequence ID" value="KAK1313523.1"/>
    <property type="molecule type" value="Genomic_DNA"/>
</dbReference>
<dbReference type="Proteomes" id="UP001180020">
    <property type="component" value="Unassembled WGS sequence"/>
</dbReference>
<feature type="compositionally biased region" description="Basic and acidic residues" evidence="1">
    <location>
        <begin position="398"/>
        <end position="411"/>
    </location>
</feature>
<feature type="region of interest" description="Disordered" evidence="1">
    <location>
        <begin position="107"/>
        <end position="135"/>
    </location>
</feature>
<dbReference type="InterPro" id="IPR025486">
    <property type="entry name" value="DUF4378"/>
</dbReference>
<dbReference type="PANTHER" id="PTHR47212:SF4">
    <property type="entry name" value="ADHESIN-LIKE PROTEIN, PUTATIVE (DUF3741)-RELATED"/>
    <property type="match status" value="1"/>
</dbReference>
<feature type="region of interest" description="Disordered" evidence="1">
    <location>
        <begin position="396"/>
        <end position="436"/>
    </location>
</feature>
<accession>A0AAV9EMT5</accession>
<proteinExistence type="predicted"/>
<feature type="domain" description="DUF4378" evidence="3">
    <location>
        <begin position="750"/>
        <end position="898"/>
    </location>
</feature>
<keyword evidence="5" id="KW-1185">Reference proteome</keyword>
<name>A0AAV9EMT5_ACOCL</name>
<feature type="compositionally biased region" description="Basic and acidic residues" evidence="1">
    <location>
        <begin position="498"/>
        <end position="518"/>
    </location>
</feature>
<feature type="compositionally biased region" description="Basic and acidic residues" evidence="1">
    <location>
        <begin position="423"/>
        <end position="433"/>
    </location>
</feature>
<dbReference type="PANTHER" id="PTHR47212">
    <property type="entry name" value="ADHESIN-LIKE PROTEIN, PUTATIVE (DUF3741)-RELATED"/>
    <property type="match status" value="1"/>
</dbReference>
<dbReference type="Pfam" id="PF12552">
    <property type="entry name" value="DUF3741"/>
    <property type="match status" value="1"/>
</dbReference>
<feature type="compositionally biased region" description="Polar residues" evidence="1">
    <location>
        <begin position="412"/>
        <end position="422"/>
    </location>
</feature>
<feature type="domain" description="DUF3741" evidence="2">
    <location>
        <begin position="231"/>
        <end position="269"/>
    </location>
</feature>
<reference evidence="4" key="2">
    <citation type="submission" date="2023-06" db="EMBL/GenBank/DDBJ databases">
        <authorList>
            <person name="Ma L."/>
            <person name="Liu K.-W."/>
            <person name="Li Z."/>
            <person name="Hsiao Y.-Y."/>
            <person name="Qi Y."/>
            <person name="Fu T."/>
            <person name="Tang G."/>
            <person name="Zhang D."/>
            <person name="Sun W.-H."/>
            <person name="Liu D.-K."/>
            <person name="Li Y."/>
            <person name="Chen G.-Z."/>
            <person name="Liu X.-D."/>
            <person name="Liao X.-Y."/>
            <person name="Jiang Y.-T."/>
            <person name="Yu X."/>
            <person name="Hao Y."/>
            <person name="Huang J."/>
            <person name="Zhao X.-W."/>
            <person name="Ke S."/>
            <person name="Chen Y.-Y."/>
            <person name="Wu W.-L."/>
            <person name="Hsu J.-L."/>
            <person name="Lin Y.-F."/>
            <person name="Huang M.-D."/>
            <person name="Li C.-Y."/>
            <person name="Huang L."/>
            <person name="Wang Z.-W."/>
            <person name="Zhao X."/>
            <person name="Zhong W.-Y."/>
            <person name="Peng D.-H."/>
            <person name="Ahmad S."/>
            <person name="Lan S."/>
            <person name="Zhang J.-S."/>
            <person name="Tsai W.-C."/>
            <person name="Van De Peer Y."/>
            <person name="Liu Z.-J."/>
        </authorList>
    </citation>
    <scope>NUCLEOTIDE SEQUENCE</scope>
    <source>
        <strain evidence="4">CP</strain>
        <tissue evidence="4">Leaves</tissue>
    </source>
</reference>
<evidence type="ECO:0000256" key="1">
    <source>
        <dbReference type="SAM" id="MobiDB-lite"/>
    </source>
</evidence>
<dbReference type="Pfam" id="PF14309">
    <property type="entry name" value="DUF4378"/>
    <property type="match status" value="1"/>
</dbReference>
<evidence type="ECO:0000313" key="4">
    <source>
        <dbReference type="EMBL" id="KAK1313523.1"/>
    </source>
</evidence>
<gene>
    <name evidence="4" type="ORF">QJS10_CPA06g00285</name>
</gene>
<evidence type="ECO:0000259" key="3">
    <source>
        <dbReference type="Pfam" id="PF14309"/>
    </source>
</evidence>
<evidence type="ECO:0000313" key="5">
    <source>
        <dbReference type="Proteomes" id="UP001180020"/>
    </source>
</evidence>
<feature type="compositionally biased region" description="Polar residues" evidence="1">
    <location>
        <begin position="526"/>
        <end position="538"/>
    </location>
</feature>
<sequence length="905" mass="102185">MAKKSKRKRSTLKEKNQAGCMWGLISVFDFRQGRFTHKLISDRRRESSGLVVGAECSRGRLNLLAELQENHEVLDTGCTERHDKKKTDRSKNGIVKRSVKILMEEEMSGVQKPNQISRTEDEQITSNPGHGQYTEKNVKQVNKANKVADSNASECLETALSQHSEIREIFSWNLNLAAVVEEFFRENHPFQEKHCCKNRTDHCLVEENVDPDAHIVQEWTVLEKMLCEVVKIIDTKRLSGDGSKEFLNALDIINSNKELFLKHLHDQTSKWMECSHNVHSAPVEEVSGIESPKIPERHKVVGDIGSKQCELHKHGVPRFFRKKEKARSNKSKETDLALDRIVLLKPSSANIQNPKAATNLITSPLNQHSLRSAGEKERTTSHFSFREMKRMLKQAIGDGRKDNQWMREKPSHQTTDNSQQKSDTIKEGKRPTEFHLNVGSEVSSSRATRIHAEAKKHLAELLSVGDKEMDLQGRQVPRALGRILSLPDYNLLSPRFSPGRDIRYSPGEDIKSSQRGEKQPILVTQPMKSSPVQKDNQEVTASPLTQLEENLEGSSSTINESDVELQVPNLIRGLSEGDHDMNLYENLCIKKDKIPEDGAGTSEISGTECMKDDDILHANSEVNSDRPSVDSISFNGIIDRHEADDEEPCEESPKLTSRHIPILPCSLLIQMVDGPESINEKTERPSPVSVLDPFFTEEKGSPESFTMEHADLVPPRTIHFEETDNTAIVVRTLDFGTNTTSCISDEESRLEYVKNVLETSGLGCGDLSERQWHSAEQLLDPSLFDEVETSSGEFSDDLKLLFDCINKALMEIYEIYVGPSPWVSFIKPKAQSCPKGGDLVREVFEGIDWYNMLHCPHTLEQIVGEDLAEEGTWMDLRLHVECVGIDMEEAILEDLIEETILEFSL</sequence>
<comment type="caution">
    <text evidence="4">The sequence shown here is derived from an EMBL/GenBank/DDBJ whole genome shotgun (WGS) entry which is preliminary data.</text>
</comment>
<feature type="region of interest" description="Disordered" evidence="1">
    <location>
        <begin position="495"/>
        <end position="538"/>
    </location>
</feature>
<dbReference type="InterPro" id="IPR022212">
    <property type="entry name" value="DUF3741"/>
</dbReference>
<reference evidence="4" key="1">
    <citation type="journal article" date="2023" name="Nat. Commun.">
        <title>Diploid and tetraploid genomes of Acorus and the evolution of monocots.</title>
        <authorList>
            <person name="Ma L."/>
            <person name="Liu K.W."/>
            <person name="Li Z."/>
            <person name="Hsiao Y.Y."/>
            <person name="Qi Y."/>
            <person name="Fu T."/>
            <person name="Tang G.D."/>
            <person name="Zhang D."/>
            <person name="Sun W.H."/>
            <person name="Liu D.K."/>
            <person name="Li Y."/>
            <person name="Chen G.Z."/>
            <person name="Liu X.D."/>
            <person name="Liao X.Y."/>
            <person name="Jiang Y.T."/>
            <person name="Yu X."/>
            <person name="Hao Y."/>
            <person name="Huang J."/>
            <person name="Zhao X.W."/>
            <person name="Ke S."/>
            <person name="Chen Y.Y."/>
            <person name="Wu W.L."/>
            <person name="Hsu J.L."/>
            <person name="Lin Y.F."/>
            <person name="Huang M.D."/>
            <person name="Li C.Y."/>
            <person name="Huang L."/>
            <person name="Wang Z.W."/>
            <person name="Zhao X."/>
            <person name="Zhong W.Y."/>
            <person name="Peng D.H."/>
            <person name="Ahmad S."/>
            <person name="Lan S."/>
            <person name="Zhang J.S."/>
            <person name="Tsai W.C."/>
            <person name="Van de Peer Y."/>
            <person name="Liu Z.J."/>
        </authorList>
    </citation>
    <scope>NUCLEOTIDE SEQUENCE</scope>
    <source>
        <strain evidence="4">CP</strain>
    </source>
</reference>
<evidence type="ECO:0008006" key="6">
    <source>
        <dbReference type="Google" id="ProtNLM"/>
    </source>
</evidence>
<evidence type="ECO:0000259" key="2">
    <source>
        <dbReference type="Pfam" id="PF12552"/>
    </source>
</evidence>
<protein>
    <recommendedName>
        <fullName evidence="6">DUF4378 domain-containing protein</fullName>
    </recommendedName>
</protein>